<keyword evidence="4" id="KW-1185">Reference proteome</keyword>
<dbReference type="Proteomes" id="UP001594351">
    <property type="component" value="Unassembled WGS sequence"/>
</dbReference>
<dbReference type="InterPro" id="IPR008964">
    <property type="entry name" value="Invasin/intimin_cell_adhesion"/>
</dbReference>
<dbReference type="InterPro" id="IPR003344">
    <property type="entry name" value="Big_1_dom"/>
</dbReference>
<dbReference type="PANTHER" id="PTHR39576:SF1">
    <property type="entry name" value="INVASIN"/>
    <property type="match status" value="1"/>
</dbReference>
<organism evidence="3 4">
    <name type="scientific">candidate division CSSED10-310 bacterium</name>
    <dbReference type="NCBI Taxonomy" id="2855610"/>
    <lineage>
        <taxon>Bacteria</taxon>
        <taxon>Bacteria division CSSED10-310</taxon>
    </lineage>
</organism>
<dbReference type="PANTHER" id="PTHR39576">
    <property type="entry name" value="ATTACHING AND EFFACING PROTEIN HOMOLOG-RELATED-RELATED"/>
    <property type="match status" value="1"/>
</dbReference>
<dbReference type="PROSITE" id="PS51127">
    <property type="entry name" value="BIG1"/>
    <property type="match status" value="3"/>
</dbReference>
<reference evidence="3 4" key="1">
    <citation type="submission" date="2024-09" db="EMBL/GenBank/DDBJ databases">
        <title>Laminarin stimulates single cell rates of sulfate reduction while oxygen inhibits transcriptomic activity in coastal marine sediment.</title>
        <authorList>
            <person name="Lindsay M."/>
            <person name="Orcutt B."/>
            <person name="Emerson D."/>
            <person name="Stepanauskas R."/>
            <person name="D'Angelo T."/>
        </authorList>
    </citation>
    <scope>NUCLEOTIDE SEQUENCE [LARGE SCALE GENOMIC DNA]</scope>
    <source>
        <strain evidence="3">SAG AM-311-K15</strain>
    </source>
</reference>
<name>A0ABV6YZH4_UNCC1</name>
<evidence type="ECO:0000313" key="3">
    <source>
        <dbReference type="EMBL" id="MFC1851599.1"/>
    </source>
</evidence>
<evidence type="ECO:0000259" key="2">
    <source>
        <dbReference type="PROSITE" id="PS51127"/>
    </source>
</evidence>
<dbReference type="InterPro" id="IPR013783">
    <property type="entry name" value="Ig-like_fold"/>
</dbReference>
<proteinExistence type="inferred from homology"/>
<evidence type="ECO:0000313" key="4">
    <source>
        <dbReference type="Proteomes" id="UP001594351"/>
    </source>
</evidence>
<protein>
    <submittedName>
        <fullName evidence="3">Ig-like domain-containing protein</fullName>
    </submittedName>
</protein>
<dbReference type="PROSITE" id="PS51257">
    <property type="entry name" value="PROKAR_LIPOPROTEIN"/>
    <property type="match status" value="1"/>
</dbReference>
<dbReference type="SUPFAM" id="SSF49373">
    <property type="entry name" value="Invasin/intimin cell-adhesion fragments"/>
    <property type="match status" value="6"/>
</dbReference>
<dbReference type="Pfam" id="PF02369">
    <property type="entry name" value="Big_1"/>
    <property type="match status" value="2"/>
</dbReference>
<dbReference type="Gene3D" id="2.60.40.10">
    <property type="entry name" value="Immunoglobulins"/>
    <property type="match status" value="5"/>
</dbReference>
<feature type="domain" description="Big-1" evidence="2">
    <location>
        <begin position="428"/>
        <end position="520"/>
    </location>
</feature>
<comment type="caution">
    <text evidence="3">The sequence shown here is derived from an EMBL/GenBank/DDBJ whole genome shotgun (WGS) entry which is preliminary data.</text>
</comment>
<gene>
    <name evidence="3" type="ORF">ACFL27_15520</name>
</gene>
<feature type="domain" description="Big-1" evidence="2">
    <location>
        <begin position="135"/>
        <end position="227"/>
    </location>
</feature>
<dbReference type="InterPro" id="IPR051715">
    <property type="entry name" value="Intimin-Invasin_domain"/>
</dbReference>
<dbReference type="EMBL" id="JBHPBY010000205">
    <property type="protein sequence ID" value="MFC1851599.1"/>
    <property type="molecule type" value="Genomic_DNA"/>
</dbReference>
<evidence type="ECO:0000256" key="1">
    <source>
        <dbReference type="ARBA" id="ARBA00010116"/>
    </source>
</evidence>
<feature type="domain" description="Big-1" evidence="2">
    <location>
        <begin position="330"/>
        <end position="422"/>
    </location>
</feature>
<sequence length="744" mass="77506">MMKNKKALLIIILPLLLLGLLLFSCNPPEPEDTTFLSILSSTYELPADKQATATITATVYDNKHVLVVDGTAVYFIPNNCGTLDASVATTAGGQASVTLTASDYPCNAQIQVEVPDENRRGTSDPISMYDIGPQAISLSSDPSQIRANGKDQCTITAYAVIDEEEAQPVPDGTEILFTVSRGTLDKNSDTTVNGYASVTLTAGTDPGSCIAVATLEDQSAEITIEFTSVEATNIVVSSNIDTIRADGVSQASITAEVWLIRDVEHVEDGTMVYFSTTLGTLSAAEAETENGKARTTLTSAKTPGWAKVNGSSGGGMDYVQIYFYSVGPSDVDIKAVPNSIPADGNSTSTISAVVTNSEGEPVEAGVTVSFSTTHGSLSSSTASTDDNGTCAVRLTSATLPEEEVKVTAVAGDEAANVYVEFYDIGPASMTLKAIPSSIPADGQSTSTISAVVTNSNGDPVSVGTEVLFSTTDGSLSSSSATTDTNGAAEVILTSSTQENSNVQVSAVAGTINKTVTVAFTPPISTDVAYLVVDSNYSEITVGTSILPEIYVQVNNEYHDGLPGKTVILDIDCGIIYPDDRLTTNANGECTFYIDLINCRMAGIINVTATCENVTGTDTIELLPDLPCTLLLSADSYIINGGTASGSTTLRMTVIDRWGNAVRDQTPVTLFYDNCSCPTCNSLSFGYSTVYTSSGGASTTFTAGSGTNPGPGNCSVDITATAANPDSICEAQDLHWDKITITITP</sequence>
<dbReference type="SMART" id="SM00634">
    <property type="entry name" value="BID_1"/>
    <property type="match status" value="3"/>
</dbReference>
<comment type="similarity">
    <text evidence="1">Belongs to the intimin/invasin family.</text>
</comment>
<accession>A0ABV6YZH4</accession>